<sequence>VSFFSSPCPAPCSGVSFGSFRGLSRPCPSVRPHQRGSLADLSLLSFTKKPAPDSQRSSLRGPPPPRRTLPCRVTAHGGRPAPDPGAEVPPGDVNPAACGKPSQDGVRSRRLLFPLPLKTSQKHVYSPAVVDEETEEEVLLKKKILGRLGGSVG</sequence>
<organism evidence="2">
    <name type="scientific">Mustela putorius furo</name>
    <name type="common">European domestic ferret</name>
    <name type="synonym">Mustela furo</name>
    <dbReference type="NCBI Taxonomy" id="9669"/>
    <lineage>
        <taxon>Eukaryota</taxon>
        <taxon>Metazoa</taxon>
        <taxon>Chordata</taxon>
        <taxon>Craniata</taxon>
        <taxon>Vertebrata</taxon>
        <taxon>Euteleostomi</taxon>
        <taxon>Mammalia</taxon>
        <taxon>Eutheria</taxon>
        <taxon>Laurasiatheria</taxon>
        <taxon>Carnivora</taxon>
        <taxon>Caniformia</taxon>
        <taxon>Musteloidea</taxon>
        <taxon>Mustelidae</taxon>
        <taxon>Mustelinae</taxon>
        <taxon>Mustela</taxon>
    </lineage>
</organism>
<evidence type="ECO:0000313" key="2">
    <source>
        <dbReference type="Ensembl" id="ENSMPUP00000006494.1"/>
    </source>
</evidence>
<dbReference type="Ensembl" id="ENSMPUT00000006606.1">
    <property type="protein sequence ID" value="ENSMPUP00000006494.1"/>
    <property type="gene ID" value="ENSMPUG00000006550.1"/>
</dbReference>
<reference evidence="2" key="1">
    <citation type="submission" date="2024-06" db="UniProtKB">
        <authorList>
            <consortium name="Ensembl"/>
        </authorList>
    </citation>
    <scope>IDENTIFICATION</scope>
</reference>
<proteinExistence type="predicted"/>
<dbReference type="HOGENOM" id="CLU_1717453_0_0_1"/>
<dbReference type="AlphaFoldDB" id="M3Y593"/>
<feature type="region of interest" description="Disordered" evidence="1">
    <location>
        <begin position="46"/>
        <end position="105"/>
    </location>
</feature>
<dbReference type="InParanoid" id="M3Y593"/>
<protein>
    <submittedName>
        <fullName evidence="2">Uncharacterized protein</fullName>
    </submittedName>
</protein>
<dbReference type="EMBL" id="AEYP01088836">
    <property type="status" value="NOT_ANNOTATED_CDS"/>
    <property type="molecule type" value="Genomic_DNA"/>
</dbReference>
<accession>M3Y593</accession>
<evidence type="ECO:0000256" key="1">
    <source>
        <dbReference type="SAM" id="MobiDB-lite"/>
    </source>
</evidence>
<name>M3Y593_MUSPF</name>